<gene>
    <name evidence="10" type="ORF">COCNU_07G013970</name>
</gene>
<keyword evidence="11" id="KW-1185">Reference proteome</keyword>
<feature type="domain" description="DUF7599" evidence="9">
    <location>
        <begin position="178"/>
        <end position="258"/>
    </location>
</feature>
<dbReference type="GO" id="GO:0000127">
    <property type="term" value="C:transcription factor TFIIIC complex"/>
    <property type="evidence" value="ECO:0007669"/>
    <property type="project" value="InterPro"/>
</dbReference>
<keyword evidence="3" id="KW-0238">DNA-binding</keyword>
<comment type="caution">
    <text evidence="10">The sequence shown here is derived from an EMBL/GenBank/DDBJ whole genome shotgun (WGS) entry which is preliminary data.</text>
</comment>
<evidence type="ECO:0000256" key="2">
    <source>
        <dbReference type="ARBA" id="ARBA00022553"/>
    </source>
</evidence>
<dbReference type="AlphaFoldDB" id="A0A8K0IG21"/>
<dbReference type="InterPro" id="IPR036388">
    <property type="entry name" value="WH-like_DNA-bd_sf"/>
</dbReference>
<keyword evidence="4" id="KW-0804">Transcription</keyword>
<dbReference type="Pfam" id="PF23704">
    <property type="entry name" value="WHD_GTF3C1_N"/>
    <property type="match status" value="1"/>
</dbReference>
<dbReference type="InterPro" id="IPR044210">
    <property type="entry name" value="Tfc3-like"/>
</dbReference>
<feature type="domain" description="General transcription factor 3C polypeptide 1 winged-helix" evidence="8">
    <location>
        <begin position="1"/>
        <end position="101"/>
    </location>
</feature>
<dbReference type="GO" id="GO:0005634">
    <property type="term" value="C:nucleus"/>
    <property type="evidence" value="ECO:0007669"/>
    <property type="project" value="UniProtKB-SubCell"/>
</dbReference>
<dbReference type="Proteomes" id="UP000797356">
    <property type="component" value="Chromosome 7"/>
</dbReference>
<dbReference type="EMBL" id="CM017878">
    <property type="protein sequence ID" value="KAG1355285.1"/>
    <property type="molecule type" value="Genomic_DNA"/>
</dbReference>
<feature type="compositionally biased region" description="Basic and acidic residues" evidence="6">
    <location>
        <begin position="493"/>
        <end position="539"/>
    </location>
</feature>
<sequence>MDSIICSALEEICTGAAAGIHLPDLWPSLRNSLSGAGLHPCEPVKKAIWARLLAHPGLRCEADGSSIGSQDPSIQSFEEAEKLGIKIVAEEHLRDNFLGIYDLKAANHDISQIQRATLERLAAARTNGVTQTELAKEFGIKGNNFFYVVRNLEYQQLIIRQSTINLNSNSQQKIVITKPEMKAICDKLEEASGKVLVASDIKLALGYRKSPGHRAWRSTLNKLKDANLVEEFQAKVNNRVVSCVRLLKTFDPKDFEPKRSMSGYDNAEGQKGITIAEPSPLTSNRHGDKAAGGVGVVDGDVDLAVATDLGIDLEEVAAIVEGDDIGVDAKGDDGGGGVGELVGNEEVGSVILEEKEEEGVSDDTLENNDLDHEQAGEGAVHGDEEGDSHDEGVGRVAREKMPSPLTSNRHGDKAAGGVGVVDGDVDLAVATDLGIDLEEVAAIVEGDDIGVDAKGDDGGGGVGELVGNEEVGSVILEEKEEEGVSDDTLENNDLDHEQAGEGAVHGDEEGDSHDEGVGRVAREKMVMARSREPLKERQA</sequence>
<dbReference type="InterPro" id="IPR036390">
    <property type="entry name" value="WH_DNA-bd_sf"/>
</dbReference>
<dbReference type="Pfam" id="PF24538">
    <property type="entry name" value="DUF7599"/>
    <property type="match status" value="1"/>
</dbReference>
<dbReference type="SUPFAM" id="SSF46785">
    <property type="entry name" value="Winged helix' DNA-binding domain"/>
    <property type="match status" value="1"/>
</dbReference>
<evidence type="ECO:0000259" key="7">
    <source>
        <dbReference type="Pfam" id="PF04182"/>
    </source>
</evidence>
<reference evidence="10" key="1">
    <citation type="journal article" date="2017" name="Gigascience">
        <title>The genome draft of coconut (Cocos nucifera).</title>
        <authorList>
            <person name="Xiao Y."/>
            <person name="Xu P."/>
            <person name="Fan H."/>
            <person name="Baudouin L."/>
            <person name="Xia W."/>
            <person name="Bocs S."/>
            <person name="Xu J."/>
            <person name="Li Q."/>
            <person name="Guo A."/>
            <person name="Zhou L."/>
            <person name="Li J."/>
            <person name="Wu Y."/>
            <person name="Ma Z."/>
            <person name="Armero A."/>
            <person name="Issali A.E."/>
            <person name="Liu N."/>
            <person name="Peng M."/>
            <person name="Yang Y."/>
        </authorList>
    </citation>
    <scope>NUCLEOTIDE SEQUENCE</scope>
    <source>
        <tissue evidence="10">Spear leaf of Hainan Tall coconut</tissue>
    </source>
</reference>
<evidence type="ECO:0000256" key="6">
    <source>
        <dbReference type="SAM" id="MobiDB-lite"/>
    </source>
</evidence>
<keyword evidence="5" id="KW-0539">Nucleus</keyword>
<reference evidence="10" key="2">
    <citation type="submission" date="2019-07" db="EMBL/GenBank/DDBJ databases">
        <authorList>
            <person name="Yang Y."/>
            <person name="Bocs S."/>
            <person name="Baudouin L."/>
        </authorList>
    </citation>
    <scope>NUCLEOTIDE SEQUENCE</scope>
    <source>
        <tissue evidence="10">Spear leaf of Hainan Tall coconut</tissue>
    </source>
</reference>
<evidence type="ECO:0000313" key="10">
    <source>
        <dbReference type="EMBL" id="KAG1355285.1"/>
    </source>
</evidence>
<evidence type="ECO:0000259" key="9">
    <source>
        <dbReference type="Pfam" id="PF24538"/>
    </source>
</evidence>
<dbReference type="GO" id="GO:0042791">
    <property type="term" value="P:5S class rRNA transcription by RNA polymerase III"/>
    <property type="evidence" value="ECO:0007669"/>
    <property type="project" value="TreeGrafter"/>
</dbReference>
<dbReference type="Gene3D" id="1.10.10.10">
    <property type="entry name" value="Winged helix-like DNA-binding domain superfamily/Winged helix DNA-binding domain"/>
    <property type="match status" value="1"/>
</dbReference>
<dbReference type="InterPro" id="IPR056020">
    <property type="entry name" value="DUF7599"/>
</dbReference>
<organism evidence="10 11">
    <name type="scientific">Cocos nucifera</name>
    <name type="common">Coconut palm</name>
    <dbReference type="NCBI Taxonomy" id="13894"/>
    <lineage>
        <taxon>Eukaryota</taxon>
        <taxon>Viridiplantae</taxon>
        <taxon>Streptophyta</taxon>
        <taxon>Embryophyta</taxon>
        <taxon>Tracheophyta</taxon>
        <taxon>Spermatophyta</taxon>
        <taxon>Magnoliopsida</taxon>
        <taxon>Liliopsida</taxon>
        <taxon>Arecaceae</taxon>
        <taxon>Arecoideae</taxon>
        <taxon>Cocoseae</taxon>
        <taxon>Attaleinae</taxon>
        <taxon>Cocos</taxon>
    </lineage>
</organism>
<accession>A0A8K0IG21</accession>
<feature type="region of interest" description="Disordered" evidence="6">
    <location>
        <begin position="258"/>
        <end position="287"/>
    </location>
</feature>
<comment type="subcellular location">
    <subcellularLocation>
        <location evidence="1">Nucleus</location>
    </subcellularLocation>
</comment>
<evidence type="ECO:0000313" key="11">
    <source>
        <dbReference type="Proteomes" id="UP000797356"/>
    </source>
</evidence>
<feature type="domain" description="B-block binding subunit of TFIIIC" evidence="7">
    <location>
        <begin position="112"/>
        <end position="172"/>
    </location>
</feature>
<evidence type="ECO:0000256" key="5">
    <source>
        <dbReference type="ARBA" id="ARBA00023242"/>
    </source>
</evidence>
<name>A0A8K0IG21_COCNU</name>
<evidence type="ECO:0000259" key="8">
    <source>
        <dbReference type="Pfam" id="PF23704"/>
    </source>
</evidence>
<dbReference type="Pfam" id="PF04182">
    <property type="entry name" value="B-block_TFIIIC"/>
    <property type="match status" value="1"/>
</dbReference>
<evidence type="ECO:0000256" key="4">
    <source>
        <dbReference type="ARBA" id="ARBA00023163"/>
    </source>
</evidence>
<dbReference type="PANTHER" id="PTHR15180">
    <property type="entry name" value="GENERAL TRANSCRIPTION FACTOR 3C POLYPEPTIDE 1"/>
    <property type="match status" value="1"/>
</dbReference>
<feature type="compositionally biased region" description="Acidic residues" evidence="6">
    <location>
        <begin position="479"/>
        <end position="492"/>
    </location>
</feature>
<dbReference type="InterPro" id="IPR007309">
    <property type="entry name" value="TFIIIC_Bblock-bd"/>
</dbReference>
<feature type="region of interest" description="Disordered" evidence="6">
    <location>
        <begin position="479"/>
        <end position="539"/>
    </location>
</feature>
<evidence type="ECO:0000256" key="3">
    <source>
        <dbReference type="ARBA" id="ARBA00023125"/>
    </source>
</evidence>
<keyword evidence="2" id="KW-0597">Phosphoprotein</keyword>
<dbReference type="GO" id="GO:0006384">
    <property type="term" value="P:transcription initiation at RNA polymerase III promoter"/>
    <property type="evidence" value="ECO:0007669"/>
    <property type="project" value="InterPro"/>
</dbReference>
<proteinExistence type="predicted"/>
<dbReference type="OrthoDB" id="68020at2759"/>
<dbReference type="InterPro" id="IPR056428">
    <property type="entry name" value="WH_GTF3C1"/>
</dbReference>
<evidence type="ECO:0008006" key="12">
    <source>
        <dbReference type="Google" id="ProtNLM"/>
    </source>
</evidence>
<dbReference type="PANTHER" id="PTHR15180:SF1">
    <property type="entry name" value="GENERAL TRANSCRIPTION FACTOR 3C POLYPEPTIDE 1"/>
    <property type="match status" value="1"/>
</dbReference>
<dbReference type="GO" id="GO:0003677">
    <property type="term" value="F:DNA binding"/>
    <property type="evidence" value="ECO:0007669"/>
    <property type="project" value="UniProtKB-KW"/>
</dbReference>
<protein>
    <recommendedName>
        <fullName evidence="12">B-block binding subunit of TFIIIC domain-containing protein</fullName>
    </recommendedName>
</protein>
<evidence type="ECO:0000256" key="1">
    <source>
        <dbReference type="ARBA" id="ARBA00004123"/>
    </source>
</evidence>